<evidence type="ECO:0000259" key="2">
    <source>
        <dbReference type="Pfam" id="PF18135"/>
    </source>
</evidence>
<keyword evidence="3" id="KW-0489">Methyltransferase</keyword>
<protein>
    <submittedName>
        <fullName evidence="3">DNA methyltransferase</fullName>
    </submittedName>
</protein>
<sequence>MAARVAAEAGGGDALPLLDDLMPWSVRPLRPGRPWVTAPDAASLRARWDLLVRAEGAEQERLFRPSRSRTPLTPAVALPGRPTGTSAFARDPGPYPEPVRISHGPFDEQWLIPDHRLLDAARPELWRVADGHQIFAVEHGYVPQDSGPALSATALLPDGHSPAGRPGRIRPLHRRPGAQDPNLTPGLAAELTARYGAQVTAECVLAWALAAARPSPAGPLVPLPADAALWAEGVELGRELLRLQLRGARGGERPRLPGGRRPYVRAALPPRPAGLRYEADEETLFIGEGRISPVPAGAWDFRVSGVRVLELWFERRTAPSDGRTASGQTASGRTASGRTADAAAAGGPEAEGLAAVGPRGWPQERTSELLELITVLALLSGLLPRQQALRDRLEEADVLTREALHTAGVLPAPAWARRPASVLDHQEEGPEGQFALL</sequence>
<dbReference type="InterPro" id="IPR041635">
    <property type="entry name" value="Type_ISP_LLaBIII_C"/>
</dbReference>
<feature type="region of interest" description="Disordered" evidence="1">
    <location>
        <begin position="319"/>
        <end position="359"/>
    </location>
</feature>
<feature type="compositionally biased region" description="Low complexity" evidence="1">
    <location>
        <begin position="332"/>
        <end position="358"/>
    </location>
</feature>
<feature type="domain" description="Type ISP restriction-modification enzyme LLaBIII C-terminal specificity" evidence="2">
    <location>
        <begin position="20"/>
        <end position="323"/>
    </location>
</feature>
<accession>A0AAU3H277</accession>
<name>A0AAU3H277_9ACTN</name>
<keyword evidence="3" id="KW-0808">Transferase</keyword>
<organism evidence="3">
    <name type="scientific">Streptomyces sp. NBC_01401</name>
    <dbReference type="NCBI Taxonomy" id="2903854"/>
    <lineage>
        <taxon>Bacteria</taxon>
        <taxon>Bacillati</taxon>
        <taxon>Actinomycetota</taxon>
        <taxon>Actinomycetes</taxon>
        <taxon>Kitasatosporales</taxon>
        <taxon>Streptomycetaceae</taxon>
        <taxon>Streptomyces</taxon>
    </lineage>
</organism>
<dbReference type="EMBL" id="CP109535">
    <property type="protein sequence ID" value="WTY98745.1"/>
    <property type="molecule type" value="Genomic_DNA"/>
</dbReference>
<gene>
    <name evidence="3" type="ORF">OG626_29520</name>
</gene>
<dbReference type="AlphaFoldDB" id="A0AAU3H277"/>
<proteinExistence type="predicted"/>
<reference evidence="3" key="1">
    <citation type="submission" date="2022-10" db="EMBL/GenBank/DDBJ databases">
        <title>The complete genomes of actinobacterial strains from the NBC collection.</title>
        <authorList>
            <person name="Joergensen T.S."/>
            <person name="Alvarez Arevalo M."/>
            <person name="Sterndorff E.B."/>
            <person name="Faurdal D."/>
            <person name="Vuksanovic O."/>
            <person name="Mourched A.-S."/>
            <person name="Charusanti P."/>
            <person name="Shaw S."/>
            <person name="Blin K."/>
            <person name="Weber T."/>
        </authorList>
    </citation>
    <scope>NUCLEOTIDE SEQUENCE</scope>
    <source>
        <strain evidence="3">NBC_01401</strain>
    </source>
</reference>
<dbReference type="GO" id="GO:0008168">
    <property type="term" value="F:methyltransferase activity"/>
    <property type="evidence" value="ECO:0007669"/>
    <property type="project" value="UniProtKB-KW"/>
</dbReference>
<dbReference type="GO" id="GO:0032259">
    <property type="term" value="P:methylation"/>
    <property type="evidence" value="ECO:0007669"/>
    <property type="project" value="UniProtKB-KW"/>
</dbReference>
<evidence type="ECO:0000256" key="1">
    <source>
        <dbReference type="SAM" id="MobiDB-lite"/>
    </source>
</evidence>
<evidence type="ECO:0000313" key="3">
    <source>
        <dbReference type="EMBL" id="WTY98745.1"/>
    </source>
</evidence>
<dbReference type="Pfam" id="PF18135">
    <property type="entry name" value="Type_ISP_C"/>
    <property type="match status" value="1"/>
</dbReference>
<feature type="region of interest" description="Disordered" evidence="1">
    <location>
        <begin position="64"/>
        <end position="96"/>
    </location>
</feature>